<evidence type="ECO:0000256" key="1">
    <source>
        <dbReference type="SAM" id="Coils"/>
    </source>
</evidence>
<keyword evidence="1" id="KW-0175">Coiled coil</keyword>
<proteinExistence type="predicted"/>
<keyword evidence="3" id="KW-1185">Reference proteome</keyword>
<comment type="caution">
    <text evidence="2">The sequence shown here is derived from an EMBL/GenBank/DDBJ whole genome shotgun (WGS) entry which is preliminary data.</text>
</comment>
<dbReference type="RefSeq" id="WP_190435912.1">
    <property type="nucleotide sequence ID" value="NZ_JAMPKM010000005.1"/>
</dbReference>
<organism evidence="2 3">
    <name type="scientific">Trichocoleus desertorum GB2-A4</name>
    <dbReference type="NCBI Taxonomy" id="2933944"/>
    <lineage>
        <taxon>Bacteria</taxon>
        <taxon>Bacillati</taxon>
        <taxon>Cyanobacteriota</taxon>
        <taxon>Cyanophyceae</taxon>
        <taxon>Leptolyngbyales</taxon>
        <taxon>Trichocoleusaceae</taxon>
        <taxon>Trichocoleus</taxon>
    </lineage>
</organism>
<evidence type="ECO:0000313" key="3">
    <source>
        <dbReference type="Proteomes" id="UP001464891"/>
    </source>
</evidence>
<feature type="coiled-coil region" evidence="1">
    <location>
        <begin position="111"/>
        <end position="152"/>
    </location>
</feature>
<protein>
    <submittedName>
        <fullName evidence="2">Uncharacterized protein</fullName>
    </submittedName>
</protein>
<sequence>MLHLAQVQKKGFLGKAELQLLARQKSETTWVLAAKEDVVLSAEAHAFGEGTLVLVEVSEDRQVANVQDATEWVLELVQKYLIAGLTPALLQQEAERAEQWRQSLTLQSQELGRRTLEVEARREQIQELEENLKREKQELEALAQQLKVSLQNES</sequence>
<dbReference type="EMBL" id="JAMPKM010000005">
    <property type="protein sequence ID" value="MEP0817629.1"/>
    <property type="molecule type" value="Genomic_DNA"/>
</dbReference>
<name>A0ABV0J773_9CYAN</name>
<dbReference type="Proteomes" id="UP001464891">
    <property type="component" value="Unassembled WGS sequence"/>
</dbReference>
<accession>A0ABV0J773</accession>
<evidence type="ECO:0000313" key="2">
    <source>
        <dbReference type="EMBL" id="MEP0817629.1"/>
    </source>
</evidence>
<reference evidence="2 3" key="1">
    <citation type="submission" date="2022-04" db="EMBL/GenBank/DDBJ databases">
        <title>Positive selection, recombination, and allopatry shape intraspecific diversity of widespread and dominant cyanobacteria.</title>
        <authorList>
            <person name="Wei J."/>
            <person name="Shu W."/>
            <person name="Hu C."/>
        </authorList>
    </citation>
    <scope>NUCLEOTIDE SEQUENCE [LARGE SCALE GENOMIC DNA]</scope>
    <source>
        <strain evidence="2 3">GB2-A4</strain>
    </source>
</reference>
<gene>
    <name evidence="2" type="ORF">NC998_11020</name>
</gene>